<keyword evidence="2" id="KW-1185">Reference proteome</keyword>
<comment type="caution">
    <text evidence="1">The sequence shown here is derived from an EMBL/GenBank/DDBJ whole genome shotgun (WGS) entry which is preliminary data.</text>
</comment>
<sequence length="182" mass="20232">MKKRENAQPIDEKAEKSATSLVYNPCSLLQALRQRPIPTGLRRFIWSYALFLPGDTRKEATSGDTTVRTTAALSKGLLYTPTQRWVPVQNATHFELNMTPPAPAKRCEALCAKLLDARAPYRITQPHSSKRCVILTPDLRMYCPGRKSRPVAGKFSCRLPAGEEGSTVPFGIDTLLMGELDE</sequence>
<gene>
    <name evidence="1" type="ORF">PXEA_LOCUS37561</name>
</gene>
<evidence type="ECO:0000313" key="2">
    <source>
        <dbReference type="Proteomes" id="UP000784294"/>
    </source>
</evidence>
<dbReference type="Proteomes" id="UP000784294">
    <property type="component" value="Unassembled WGS sequence"/>
</dbReference>
<name>A0A448XSW0_9PLAT</name>
<accession>A0A448XSW0</accession>
<evidence type="ECO:0000313" key="1">
    <source>
        <dbReference type="EMBL" id="VEL44121.1"/>
    </source>
</evidence>
<dbReference type="AlphaFoldDB" id="A0A448XSW0"/>
<organism evidence="1 2">
    <name type="scientific">Protopolystoma xenopodis</name>
    <dbReference type="NCBI Taxonomy" id="117903"/>
    <lineage>
        <taxon>Eukaryota</taxon>
        <taxon>Metazoa</taxon>
        <taxon>Spiralia</taxon>
        <taxon>Lophotrochozoa</taxon>
        <taxon>Platyhelminthes</taxon>
        <taxon>Monogenea</taxon>
        <taxon>Polyopisthocotylea</taxon>
        <taxon>Polystomatidea</taxon>
        <taxon>Polystomatidae</taxon>
        <taxon>Protopolystoma</taxon>
    </lineage>
</organism>
<proteinExistence type="predicted"/>
<protein>
    <submittedName>
        <fullName evidence="1">Uncharacterized protein</fullName>
    </submittedName>
</protein>
<dbReference type="EMBL" id="CAAALY010290066">
    <property type="protein sequence ID" value="VEL44121.1"/>
    <property type="molecule type" value="Genomic_DNA"/>
</dbReference>
<reference evidence="1" key="1">
    <citation type="submission" date="2018-11" db="EMBL/GenBank/DDBJ databases">
        <authorList>
            <consortium name="Pathogen Informatics"/>
        </authorList>
    </citation>
    <scope>NUCLEOTIDE SEQUENCE</scope>
</reference>